<dbReference type="Gene3D" id="3.30.565.10">
    <property type="entry name" value="Histidine kinase-like ATPase, C-terminal domain"/>
    <property type="match status" value="1"/>
</dbReference>
<dbReference type="EMBL" id="JBBWWQ010000001">
    <property type="protein sequence ID" value="KAK8956729.1"/>
    <property type="molecule type" value="Genomic_DNA"/>
</dbReference>
<keyword evidence="5" id="KW-0346">Stress response</keyword>
<evidence type="ECO:0000256" key="1">
    <source>
        <dbReference type="ARBA" id="ARBA00008239"/>
    </source>
</evidence>
<evidence type="ECO:0000313" key="6">
    <source>
        <dbReference type="Proteomes" id="UP001418222"/>
    </source>
</evidence>
<evidence type="ECO:0000256" key="4">
    <source>
        <dbReference type="ARBA" id="ARBA00023186"/>
    </source>
</evidence>
<organism evidence="5 6">
    <name type="scientific">Platanthera zijinensis</name>
    <dbReference type="NCBI Taxonomy" id="2320716"/>
    <lineage>
        <taxon>Eukaryota</taxon>
        <taxon>Viridiplantae</taxon>
        <taxon>Streptophyta</taxon>
        <taxon>Embryophyta</taxon>
        <taxon>Tracheophyta</taxon>
        <taxon>Spermatophyta</taxon>
        <taxon>Magnoliopsida</taxon>
        <taxon>Liliopsida</taxon>
        <taxon>Asparagales</taxon>
        <taxon>Orchidaceae</taxon>
        <taxon>Orchidoideae</taxon>
        <taxon>Orchideae</taxon>
        <taxon>Orchidinae</taxon>
        <taxon>Platanthera</taxon>
    </lineage>
</organism>
<proteinExistence type="inferred from homology"/>
<dbReference type="GO" id="GO:0140662">
    <property type="term" value="F:ATP-dependent protein folding chaperone"/>
    <property type="evidence" value="ECO:0007669"/>
    <property type="project" value="InterPro"/>
</dbReference>
<evidence type="ECO:0000313" key="5">
    <source>
        <dbReference type="EMBL" id="KAK8956729.1"/>
    </source>
</evidence>
<evidence type="ECO:0000256" key="2">
    <source>
        <dbReference type="ARBA" id="ARBA00022741"/>
    </source>
</evidence>
<dbReference type="AlphaFoldDB" id="A0AAP0GF80"/>
<keyword evidence="6" id="KW-1185">Reference proteome</keyword>
<name>A0AAP0GF80_9ASPA</name>
<dbReference type="GO" id="GO:0051082">
    <property type="term" value="F:unfolded protein binding"/>
    <property type="evidence" value="ECO:0007669"/>
    <property type="project" value="InterPro"/>
</dbReference>
<sequence length="79" mass="8965">MKEHLHQLIICKHNDDEQYVWESQAGGSFTVTRDSSGENLGRGTKIVLFLKEDQRSSCRVHKEFLLPVLTIHSLSSAVI</sequence>
<dbReference type="SUPFAM" id="SSF55874">
    <property type="entry name" value="ATPase domain of HSP90 chaperone/DNA topoisomerase II/histidine kinase"/>
    <property type="match status" value="1"/>
</dbReference>
<dbReference type="Proteomes" id="UP001418222">
    <property type="component" value="Unassembled WGS sequence"/>
</dbReference>
<keyword evidence="3" id="KW-0067">ATP-binding</keyword>
<gene>
    <name evidence="5" type="primary">HSC80</name>
    <name evidence="5" type="ORF">KSP39_PZI000759</name>
</gene>
<keyword evidence="4" id="KW-0143">Chaperone</keyword>
<dbReference type="InterPro" id="IPR001404">
    <property type="entry name" value="Hsp90_fam"/>
</dbReference>
<evidence type="ECO:0000256" key="3">
    <source>
        <dbReference type="ARBA" id="ARBA00022840"/>
    </source>
</evidence>
<reference evidence="5 6" key="1">
    <citation type="journal article" date="2022" name="Nat. Plants">
        <title>Genomes of leafy and leafless Platanthera orchids illuminate the evolution of mycoheterotrophy.</title>
        <authorList>
            <person name="Li M.H."/>
            <person name="Liu K.W."/>
            <person name="Li Z."/>
            <person name="Lu H.C."/>
            <person name="Ye Q.L."/>
            <person name="Zhang D."/>
            <person name="Wang J.Y."/>
            <person name="Li Y.F."/>
            <person name="Zhong Z.M."/>
            <person name="Liu X."/>
            <person name="Yu X."/>
            <person name="Liu D.K."/>
            <person name="Tu X.D."/>
            <person name="Liu B."/>
            <person name="Hao Y."/>
            <person name="Liao X.Y."/>
            <person name="Jiang Y.T."/>
            <person name="Sun W.H."/>
            <person name="Chen J."/>
            <person name="Chen Y.Q."/>
            <person name="Ai Y."/>
            <person name="Zhai J.W."/>
            <person name="Wu S.S."/>
            <person name="Zhou Z."/>
            <person name="Hsiao Y.Y."/>
            <person name="Wu W.L."/>
            <person name="Chen Y.Y."/>
            <person name="Lin Y.F."/>
            <person name="Hsu J.L."/>
            <person name="Li C.Y."/>
            <person name="Wang Z.W."/>
            <person name="Zhao X."/>
            <person name="Zhong W.Y."/>
            <person name="Ma X.K."/>
            <person name="Ma L."/>
            <person name="Huang J."/>
            <person name="Chen G.Z."/>
            <person name="Huang M.Z."/>
            <person name="Huang L."/>
            <person name="Peng D.H."/>
            <person name="Luo Y.B."/>
            <person name="Zou S.Q."/>
            <person name="Chen S.P."/>
            <person name="Lan S."/>
            <person name="Tsai W.C."/>
            <person name="Van de Peer Y."/>
            <person name="Liu Z.J."/>
        </authorList>
    </citation>
    <scope>NUCLEOTIDE SEQUENCE [LARGE SCALE GENOMIC DNA]</scope>
    <source>
        <strain evidence="5">Lor287</strain>
    </source>
</reference>
<dbReference type="PANTHER" id="PTHR11528">
    <property type="entry name" value="HEAT SHOCK PROTEIN 90 FAMILY MEMBER"/>
    <property type="match status" value="1"/>
</dbReference>
<comment type="similarity">
    <text evidence="1">Belongs to the heat shock protein 90 family.</text>
</comment>
<protein>
    <submittedName>
        <fullName evidence="5">Heat shock cognate protein 80</fullName>
    </submittedName>
</protein>
<keyword evidence="2" id="KW-0547">Nucleotide-binding</keyword>
<dbReference type="InterPro" id="IPR036890">
    <property type="entry name" value="HATPase_C_sf"/>
</dbReference>
<comment type="caution">
    <text evidence="5">The sequence shown here is derived from an EMBL/GenBank/DDBJ whole genome shotgun (WGS) entry which is preliminary data.</text>
</comment>
<dbReference type="GO" id="GO:0016887">
    <property type="term" value="F:ATP hydrolysis activity"/>
    <property type="evidence" value="ECO:0007669"/>
    <property type="project" value="InterPro"/>
</dbReference>
<accession>A0AAP0GF80</accession>
<dbReference type="GO" id="GO:0005524">
    <property type="term" value="F:ATP binding"/>
    <property type="evidence" value="ECO:0007669"/>
    <property type="project" value="UniProtKB-KW"/>
</dbReference>